<dbReference type="Gene3D" id="2.60.120.260">
    <property type="entry name" value="Galactose-binding domain-like"/>
    <property type="match status" value="2"/>
</dbReference>
<gene>
    <name evidence="3" type="ORF">IAC74_07365</name>
</gene>
<name>A0A9D1NIQ6_9FIRM</name>
<dbReference type="GO" id="GO:0005975">
    <property type="term" value="P:carbohydrate metabolic process"/>
    <property type="evidence" value="ECO:0007669"/>
    <property type="project" value="InterPro"/>
</dbReference>
<feature type="region of interest" description="Disordered" evidence="1">
    <location>
        <begin position="1110"/>
        <end position="1129"/>
    </location>
</feature>
<accession>A0A9D1NIQ6</accession>
<dbReference type="InterPro" id="IPR029058">
    <property type="entry name" value="AB_hydrolase_fold"/>
</dbReference>
<dbReference type="EMBL" id="DVOF01000219">
    <property type="protein sequence ID" value="HIV03379.1"/>
    <property type="molecule type" value="Genomic_DNA"/>
</dbReference>
<feature type="chain" id="PRO_5038516218" evidence="2">
    <location>
        <begin position="25"/>
        <end position="2413"/>
    </location>
</feature>
<evidence type="ECO:0000256" key="2">
    <source>
        <dbReference type="SAM" id="SignalP"/>
    </source>
</evidence>
<dbReference type="Proteomes" id="UP000886743">
    <property type="component" value="Unassembled WGS sequence"/>
</dbReference>
<organism evidence="3 4">
    <name type="scientific">Candidatus Aphodoplasma excrementigallinarum</name>
    <dbReference type="NCBI Taxonomy" id="2840673"/>
    <lineage>
        <taxon>Bacteria</taxon>
        <taxon>Bacillati</taxon>
        <taxon>Bacillota</taxon>
        <taxon>Clostridia</taxon>
        <taxon>Eubacteriales</taxon>
        <taxon>Candidatus Aphodoplasma</taxon>
    </lineage>
</organism>
<feature type="signal peptide" evidence="2">
    <location>
        <begin position="1"/>
        <end position="24"/>
    </location>
</feature>
<reference evidence="3" key="1">
    <citation type="submission" date="2020-10" db="EMBL/GenBank/DDBJ databases">
        <authorList>
            <person name="Gilroy R."/>
        </authorList>
    </citation>
    <scope>NUCLEOTIDE SEQUENCE</scope>
    <source>
        <strain evidence="3">4920</strain>
    </source>
</reference>
<sequence>MKRILCALLCVTLVLTCVSLPSFAAEYDGFRIESIEPYCVYSEELAQDGYIGIPVGLKTYAKGNSNADSQVILYVVNTNTERVGTDSDEAIITSMLERGYVVVVLDYQNHPSSVSPDLDWSIQAIRNKVGAGQYLAGAQCDAKVNYVVPAGYNVTLDEFYWAIDRHGVVGTLDKIVEIWNNDFKSVKKDSIIHYPDGTSKKVGEVTAEDIYDCVKPDGSPIDLDLRMDIIYPTNPAEKVPVYSVASSSELRVDTWTSTMRPHLTGFLFAGYAGVVFDYAYTPMARTDHYGYFDGDGSGSTGGITGDNYTYSVSVFNGIKSDTAAIRKIRYLADYEGDTYKFDVDKIGVYGNSKGGLCTRLGNQHPELLREQRYFDGHYGETRYEIGDTEDDGLGIIDGGEPQPWLTYSDGTPIPSNVQFVYANCGGGYDDITYGHAPTFASGSMMDGSYQGFYPGVVNACRTYDIPCVYLSMPELGHALVYGTDKDYGLDGYKALFDMAHYYLKGDGPILQYIDIEGGTENVDAKADITFKFAGSIPEEEIRKITITNSVTGEPAEGTWTASYGNTEWDFAPHNLKGGYEYIIDVPTTLKGDNGAALQKGRSMRFTVKHEQMLGASKLASDADMTLLKTASADNGVYYLFEGADFAASTTIGLRFSVENDAANTVLVYGVDAIDEENLANSTAGALLAEIPVTGAGDYEIDVTDYVKGLPSGKAAFILKAKKDKETKVISQYGFEEAALGATSVSGMSLSSRTASAVSDEMNSTPGGGKSLKIAYMLHNNYKNGQYHVWIEGAYQIASLSNLIKTQALDSSDMGRKLTISFNLYDETSRRVRYGLTPWSSSNYDNIDWESNRYYEQTKANEWNNFSFEYRIDDEKEIRINKKTLTIDLESTMPNGKTGAAYLDDIQVSEEITEVKLAGAASESAFAPSLVLHPADTVELNAADAAYVESGDNAGQTMGDGVYVSGRAREREKSAAKSYVKLDLSTYDDGQAYFGFQTTDASGGEIAVYGIKDKDLAESWSADTINYLNAPANDRFSTGVMLDYVFEGAPLAEISVSGAEEYTVDIASYVRYMKAIGASYATLIFVNSSNDEAVIDQENFDQTLSKRVYPGGGIASHGRTTEEDHTGTGGGSYYMAPAEFSYERIRIDFLDYANLTQNDIGRQFRLTYWVKATAPMSYMNATMAQSSTDNSHNRVTHKIDTANEWKQIVYEFTLTERDIPSNTTTDIFGLIDFEGVTPGETLYIDDAVLEEVGLGSAEIIPVDNVKTDKIIANINFDNWDEKVAQSNGYREVNGLTGYIAGSGFETDTKYSVTGAEDATSGMGKSFLFIPNQNYNRLKFYNIFDHNLTEADVGRRFTVSFKVKTETEGKFSYGIMSTLPRMTTGKYTLSDGYEPDSADYSTGFYPAGNTATVAASDVGRWKTYTFDVEITREMLTKNVLNGWDNKYYDVAIGLLGIVPGTALVGQNIYIDDILVTEPDADGETKVPYAYIQDFEQVTDLTAVTGGNGMEYRYVDADGTLWNEAVDGLSRRQIDKWEISSGENYTVNGSKSLKGISHASWNRFKLFNITDTLTKDMIGINYKITFYLKANRTGYFNIGLMGGNTNPNYGSSAYLSTRINVDMPNEWKKYTYTFTVDQEIVDNNINCLYLGPQFGQSLGDVVDEESGKKYSVPANLVEFYVDDLYATELIPGAGIGLTVVEQASVMGDGSINTDTLYVNGPGTAKSAKYIRKAYLRFDGGKYEHTQRATLRITVEEANGQTLKLWGIKGGAYPSQLTYNSAPASNADESMNTADVYGGMPIAQVTADRAGLYEFDVTGYVADCAPDDYIFALTSEDFGGTEYLSLDFETDLLSEGADYARFGGFGGTVRFEGGAAVIDGITNAGEGVQIYNVFGSGNAACSVGETYTVSADVTPLGEGAYPVTMELCTAGGAPVQGAGVTETVNAGETRRLEFAYTANTSDGPCTLALYGGAAGSFRIDNVVVQSANMASLSGAAALMIEKAQEPGGTEPAEPGVVIKSYDAGSKTAVIEAESACAATVVFAAYADNLLTDVALVEAELMQGENVIKADGFDTAGATSGCVLVWENITNLKPLGRAYVFEVSPAYTAVYPGNTMKALTIGWDDCNNTANNWVLSVMREHGIRASFNLIGNALSGLTGDYTDMDMNTHSYTHANLVDETDQNVMIGEFKDGLEAIKSWAETYAQPGNVGKGLAWSNNNQPNDSYTEFWSWLRGDTSGLEFARKGSVKATVDLDTAFALPDDWFNWVSTATFTSGFIYQVDGNYLTTGEEEDYKNSVTILDKFVDEAYQPAELKVCYVWGHPVEAQPHTVSTSMRNDISAKTAYYPNSGWNFDMLIDTYNAHRDDVWLATQTELYEYVEAVNGLKVSDAKIINDSEVDVYVRIDSEYVTVPAKGSASL</sequence>
<comment type="caution">
    <text evidence="3">The sequence shown here is derived from an EMBL/GenBank/DDBJ whole genome shotgun (WGS) entry which is preliminary data.</text>
</comment>
<dbReference type="InterPro" id="IPR011330">
    <property type="entry name" value="Glyco_hydro/deAcase_b/a-brl"/>
</dbReference>
<keyword evidence="2" id="KW-0732">Signal</keyword>
<evidence type="ECO:0000313" key="3">
    <source>
        <dbReference type="EMBL" id="HIV03379.1"/>
    </source>
</evidence>
<dbReference type="NCBIfam" id="NF033679">
    <property type="entry name" value="DNRLRE_dom"/>
    <property type="match status" value="1"/>
</dbReference>
<dbReference type="InterPro" id="IPR008979">
    <property type="entry name" value="Galactose-bd-like_sf"/>
</dbReference>
<protein>
    <submittedName>
        <fullName evidence="3">DNRLRE domain-containing protein</fullName>
    </submittedName>
</protein>
<dbReference type="SUPFAM" id="SSF49785">
    <property type="entry name" value="Galactose-binding domain-like"/>
    <property type="match status" value="1"/>
</dbReference>
<dbReference type="SUPFAM" id="SSF88713">
    <property type="entry name" value="Glycoside hydrolase/deacetylase"/>
    <property type="match status" value="1"/>
</dbReference>
<evidence type="ECO:0000256" key="1">
    <source>
        <dbReference type="SAM" id="MobiDB-lite"/>
    </source>
</evidence>
<dbReference type="Gene3D" id="3.40.50.1820">
    <property type="entry name" value="alpha/beta hydrolase"/>
    <property type="match status" value="1"/>
</dbReference>
<evidence type="ECO:0000313" key="4">
    <source>
        <dbReference type="Proteomes" id="UP000886743"/>
    </source>
</evidence>
<proteinExistence type="predicted"/>
<reference evidence="3" key="2">
    <citation type="journal article" date="2021" name="PeerJ">
        <title>Extensive microbial diversity within the chicken gut microbiome revealed by metagenomics and culture.</title>
        <authorList>
            <person name="Gilroy R."/>
            <person name="Ravi A."/>
            <person name="Getino M."/>
            <person name="Pursley I."/>
            <person name="Horton D.L."/>
            <person name="Alikhan N.F."/>
            <person name="Baker D."/>
            <person name="Gharbi K."/>
            <person name="Hall N."/>
            <person name="Watson M."/>
            <person name="Adriaenssens E.M."/>
            <person name="Foster-Nyarko E."/>
            <person name="Jarju S."/>
            <person name="Secka A."/>
            <person name="Antonio M."/>
            <person name="Oren A."/>
            <person name="Chaudhuri R.R."/>
            <person name="La Ragione R."/>
            <person name="Hildebrand F."/>
            <person name="Pallen M.J."/>
        </authorList>
    </citation>
    <scope>NUCLEOTIDE SEQUENCE</scope>
    <source>
        <strain evidence="3">4920</strain>
    </source>
</reference>